<dbReference type="AlphaFoldDB" id="A0A2K4ZGC3"/>
<evidence type="ECO:0000313" key="4">
    <source>
        <dbReference type="EMBL" id="SOY29520.1"/>
    </source>
</evidence>
<dbReference type="RefSeq" id="WP_103239619.1">
    <property type="nucleotide sequence ID" value="NZ_JANJZD010000001.1"/>
</dbReference>
<accession>A0A2K4ZGC3</accession>
<evidence type="ECO:0000256" key="2">
    <source>
        <dbReference type="PROSITE-ProRule" id="PRU00284"/>
    </source>
</evidence>
<keyword evidence="1 2" id="KW-0807">Transducer</keyword>
<gene>
    <name evidence="4" type="primary">mcp2</name>
    <name evidence="4" type="ORF">AMURIS_02241</name>
</gene>
<dbReference type="PANTHER" id="PTHR32089:SF114">
    <property type="entry name" value="METHYL-ACCEPTING CHEMOTAXIS PROTEIN MCPB"/>
    <property type="match status" value="1"/>
</dbReference>
<dbReference type="EMBL" id="OFSM01000010">
    <property type="protein sequence ID" value="SOY29520.1"/>
    <property type="molecule type" value="Genomic_DNA"/>
</dbReference>
<reference evidence="4 5" key="1">
    <citation type="submission" date="2018-01" db="EMBL/GenBank/DDBJ databases">
        <authorList>
            <person name="Gaut B.S."/>
            <person name="Morton B.R."/>
            <person name="Clegg M.T."/>
            <person name="Duvall M.R."/>
        </authorList>
    </citation>
    <scope>NUCLEOTIDE SEQUENCE [LARGE SCALE GENOMIC DNA]</scope>
    <source>
        <strain evidence="4">GP69</strain>
    </source>
</reference>
<keyword evidence="5" id="KW-1185">Reference proteome</keyword>
<dbReference type="GO" id="GO:0007165">
    <property type="term" value="P:signal transduction"/>
    <property type="evidence" value="ECO:0007669"/>
    <property type="project" value="UniProtKB-KW"/>
</dbReference>
<protein>
    <submittedName>
        <fullName evidence="4">Methyl-accepting chemotaxis protein 2</fullName>
    </submittedName>
</protein>
<evidence type="ECO:0000256" key="1">
    <source>
        <dbReference type="ARBA" id="ARBA00023224"/>
    </source>
</evidence>
<dbReference type="SUPFAM" id="SSF58104">
    <property type="entry name" value="Methyl-accepting chemotaxis protein (MCP) signaling domain"/>
    <property type="match status" value="1"/>
</dbReference>
<dbReference type="PROSITE" id="PS50111">
    <property type="entry name" value="CHEMOTAXIS_TRANSDUC_2"/>
    <property type="match status" value="1"/>
</dbReference>
<evidence type="ECO:0000259" key="3">
    <source>
        <dbReference type="PROSITE" id="PS50111"/>
    </source>
</evidence>
<proteinExistence type="predicted"/>
<dbReference type="PANTHER" id="PTHR32089">
    <property type="entry name" value="METHYL-ACCEPTING CHEMOTAXIS PROTEIN MCPB"/>
    <property type="match status" value="1"/>
</dbReference>
<organism evidence="4 5">
    <name type="scientific">Acetatifactor muris</name>
    <dbReference type="NCBI Taxonomy" id="879566"/>
    <lineage>
        <taxon>Bacteria</taxon>
        <taxon>Bacillati</taxon>
        <taxon>Bacillota</taxon>
        <taxon>Clostridia</taxon>
        <taxon>Lachnospirales</taxon>
        <taxon>Lachnospiraceae</taxon>
        <taxon>Acetatifactor</taxon>
    </lineage>
</organism>
<name>A0A2K4ZGC3_9FIRM</name>
<dbReference type="OrthoDB" id="9816519at2"/>
<dbReference type="GO" id="GO:0016020">
    <property type="term" value="C:membrane"/>
    <property type="evidence" value="ECO:0007669"/>
    <property type="project" value="InterPro"/>
</dbReference>
<sequence length="313" mass="34492">MLFSKKGRKKSGQIYHDEKSLYPILHVTGSLKDYQKELARKEVESLSELSMVERSFSGVLSEADHFQRQLQDFGQSFSNINEAAGQFAQVREDITQMVSGAQDQVEDLKDTSAKIQNSFNAMESTFEQLQTAVKDIQRCMGKIVSIADETNILAINASIEAARAGEQGKGFAVVAEKVRELAKEIKELTDDVDTGVRHVESGTVQLSDSIQASQQELGKGFGIVNSTSEAFQQITTAAEGASAVQGEISGVIEQSQSALQVLCQFFDAIRLRYQEVIKHIERANNLGTTKSAMFEDVDNMLSQIAPVIRDKEL</sequence>
<feature type="domain" description="Methyl-accepting transducer" evidence="3">
    <location>
        <begin position="69"/>
        <end position="270"/>
    </location>
</feature>
<dbReference type="Gene3D" id="1.10.287.950">
    <property type="entry name" value="Methyl-accepting chemotaxis protein"/>
    <property type="match status" value="1"/>
</dbReference>
<dbReference type="Pfam" id="PF00015">
    <property type="entry name" value="MCPsignal"/>
    <property type="match status" value="1"/>
</dbReference>
<evidence type="ECO:0000313" key="5">
    <source>
        <dbReference type="Proteomes" id="UP000236311"/>
    </source>
</evidence>
<dbReference type="SMART" id="SM00283">
    <property type="entry name" value="MA"/>
    <property type="match status" value="1"/>
</dbReference>
<dbReference type="InterPro" id="IPR004089">
    <property type="entry name" value="MCPsignal_dom"/>
</dbReference>
<dbReference type="Proteomes" id="UP000236311">
    <property type="component" value="Unassembled WGS sequence"/>
</dbReference>